<name>A0A6L2N7A2_TANCI</name>
<reference evidence="1" key="1">
    <citation type="journal article" date="2019" name="Sci. Rep.">
        <title>Draft genome of Tanacetum cinerariifolium, the natural source of mosquito coil.</title>
        <authorList>
            <person name="Yamashiro T."/>
            <person name="Shiraishi A."/>
            <person name="Satake H."/>
            <person name="Nakayama K."/>
        </authorList>
    </citation>
    <scope>NUCLEOTIDE SEQUENCE</scope>
</reference>
<gene>
    <name evidence="1" type="ORF">Tci_053285</name>
</gene>
<accession>A0A6L2N7A2</accession>
<organism evidence="1">
    <name type="scientific">Tanacetum cinerariifolium</name>
    <name type="common">Dalmatian daisy</name>
    <name type="synonym">Chrysanthemum cinerariifolium</name>
    <dbReference type="NCBI Taxonomy" id="118510"/>
    <lineage>
        <taxon>Eukaryota</taxon>
        <taxon>Viridiplantae</taxon>
        <taxon>Streptophyta</taxon>
        <taxon>Embryophyta</taxon>
        <taxon>Tracheophyta</taxon>
        <taxon>Spermatophyta</taxon>
        <taxon>Magnoliopsida</taxon>
        <taxon>eudicotyledons</taxon>
        <taxon>Gunneridae</taxon>
        <taxon>Pentapetalae</taxon>
        <taxon>asterids</taxon>
        <taxon>campanulids</taxon>
        <taxon>Asterales</taxon>
        <taxon>Asteraceae</taxon>
        <taxon>Asteroideae</taxon>
        <taxon>Anthemideae</taxon>
        <taxon>Anthemidinae</taxon>
        <taxon>Tanacetum</taxon>
    </lineage>
</organism>
<proteinExistence type="predicted"/>
<dbReference type="EMBL" id="BKCJ010008253">
    <property type="protein sequence ID" value="GEU81307.1"/>
    <property type="molecule type" value="Genomic_DNA"/>
</dbReference>
<dbReference type="AlphaFoldDB" id="A0A6L2N7A2"/>
<evidence type="ECO:0000313" key="1">
    <source>
        <dbReference type="EMBL" id="GEU81307.1"/>
    </source>
</evidence>
<comment type="caution">
    <text evidence="1">The sequence shown here is derived from an EMBL/GenBank/DDBJ whole genome shotgun (WGS) entry which is preliminary data.</text>
</comment>
<protein>
    <submittedName>
        <fullName evidence="1">Uncharacterized protein</fullName>
    </submittedName>
</protein>
<sequence length="648" mass="73118">MGFLVRERFCDMDAQPNSNSEAFDQDVLASSVWALARIRTFIETWAAGEMKPSPFSSAFQPKQGTLEFTPMKKMGFERLANQNCSEIPSLVGAFGLKVIKCGAGSSLSTSSASRKGDQGDLDFRYLLYGGRSLSYQECFEEAMKMDWIERRCLYFFFIDRIPIICSLFGEGDKREGPNMFYPQPPYVISNLNLLFLFTSTMRATTSSPLLVREKASAQGLMKSQQLVRTRFWLAPFFLLGSRAISFLSVGLFHLLEQVREPRVNELKEPHDRIVHRLCIWMCIKKGWGRGREREEAVAAPHELLTGAVDLTRILDLIFYPTPVNDAIGEVFLLSFFINAGPVEIGGEWQSLVDLPLNESWSSQQSGLGSRIPSLVGAFSLKVIKCGADSSLSTSSASREGDRGDLDFRYLLYGERSLSYQECFEEAGKTDWIERRCLYLFFIDRIPIICSLFGEGDKREGPNMFYPQPPYVISNLNLLFLFTSTMHATTSSPLLVREKASAQRLMKSQQLVRTRFWLAPFFLLGSRAISFLSVGLFHPLEQVREPRVNELKEPHDQIVHRLCIWMCIKKGWGRGREREEAAVAPHELLTGALMLRISLMLQAALLSIFCRLLACSADLRGFQSPITCLFSAAITVSFPGSDSFIRSTV</sequence>